<protein>
    <submittedName>
        <fullName evidence="1">Uncharacterized protein</fullName>
    </submittedName>
</protein>
<accession>Q6YW14</accession>
<proteinExistence type="predicted"/>
<dbReference type="EMBL" id="AP005799">
    <property type="protein sequence ID" value="BAD05852.1"/>
    <property type="molecule type" value="Genomic_DNA"/>
</dbReference>
<evidence type="ECO:0000313" key="2">
    <source>
        <dbReference type="Proteomes" id="UP000000763"/>
    </source>
</evidence>
<evidence type="ECO:0000313" key="1">
    <source>
        <dbReference type="EMBL" id="BAD05852.1"/>
    </source>
</evidence>
<name>Q6YW14_ORYSJ</name>
<dbReference type="Proteomes" id="UP000000763">
    <property type="component" value="Chromosome 8"/>
</dbReference>
<dbReference type="AlphaFoldDB" id="Q6YW14"/>
<gene>
    <name evidence="1" type="primary">OSJNBa0012K14.26</name>
</gene>
<reference evidence="2" key="1">
    <citation type="journal article" date="2005" name="Nature">
        <title>The map-based sequence of the rice genome.</title>
        <authorList>
            <consortium name="International rice genome sequencing project (IRGSP)"/>
            <person name="Matsumoto T."/>
            <person name="Wu J."/>
            <person name="Kanamori H."/>
            <person name="Katayose Y."/>
            <person name="Fujisawa M."/>
            <person name="Namiki N."/>
            <person name="Mizuno H."/>
            <person name="Yamamoto K."/>
            <person name="Antonio B.A."/>
            <person name="Baba T."/>
            <person name="Sakata K."/>
            <person name="Nagamura Y."/>
            <person name="Aoki H."/>
            <person name="Arikawa K."/>
            <person name="Arita K."/>
            <person name="Bito T."/>
            <person name="Chiden Y."/>
            <person name="Fujitsuka N."/>
            <person name="Fukunaka R."/>
            <person name="Hamada M."/>
            <person name="Harada C."/>
            <person name="Hayashi A."/>
            <person name="Hijishita S."/>
            <person name="Honda M."/>
            <person name="Hosokawa S."/>
            <person name="Ichikawa Y."/>
            <person name="Idonuma A."/>
            <person name="Iijima M."/>
            <person name="Ikeda M."/>
            <person name="Ikeno M."/>
            <person name="Ito K."/>
            <person name="Ito S."/>
            <person name="Ito T."/>
            <person name="Ito Y."/>
            <person name="Ito Y."/>
            <person name="Iwabuchi A."/>
            <person name="Kamiya K."/>
            <person name="Karasawa W."/>
            <person name="Kurita K."/>
            <person name="Katagiri S."/>
            <person name="Kikuta A."/>
            <person name="Kobayashi H."/>
            <person name="Kobayashi N."/>
            <person name="Machita K."/>
            <person name="Maehara T."/>
            <person name="Masukawa M."/>
            <person name="Mizubayashi T."/>
            <person name="Mukai Y."/>
            <person name="Nagasaki H."/>
            <person name="Nagata Y."/>
            <person name="Naito S."/>
            <person name="Nakashima M."/>
            <person name="Nakama Y."/>
            <person name="Nakamichi Y."/>
            <person name="Nakamura M."/>
            <person name="Meguro A."/>
            <person name="Negishi M."/>
            <person name="Ohta I."/>
            <person name="Ohta T."/>
            <person name="Okamoto M."/>
            <person name="Ono N."/>
            <person name="Saji S."/>
            <person name="Sakaguchi M."/>
            <person name="Sakai K."/>
            <person name="Shibata M."/>
            <person name="Shimokawa T."/>
            <person name="Song J."/>
            <person name="Takazaki Y."/>
            <person name="Terasawa K."/>
            <person name="Tsugane M."/>
            <person name="Tsuji K."/>
            <person name="Ueda S."/>
            <person name="Waki K."/>
            <person name="Yamagata H."/>
            <person name="Yamamoto M."/>
            <person name="Yamamoto S."/>
            <person name="Yamane H."/>
            <person name="Yoshiki S."/>
            <person name="Yoshihara R."/>
            <person name="Yukawa K."/>
            <person name="Zhong H."/>
            <person name="Yano M."/>
            <person name="Yuan Q."/>
            <person name="Ouyang S."/>
            <person name="Liu J."/>
            <person name="Jones K.M."/>
            <person name="Gansberger K."/>
            <person name="Moffat K."/>
            <person name="Hill J."/>
            <person name="Bera J."/>
            <person name="Fadrosh D."/>
            <person name="Jin S."/>
            <person name="Johri S."/>
            <person name="Kim M."/>
            <person name="Overton L."/>
            <person name="Reardon M."/>
            <person name="Tsitrin T."/>
            <person name="Vuong H."/>
            <person name="Weaver B."/>
            <person name="Ciecko A."/>
            <person name="Tallon L."/>
            <person name="Jackson J."/>
            <person name="Pai G."/>
            <person name="Aken S.V."/>
            <person name="Utterback T."/>
            <person name="Reidmuller S."/>
            <person name="Feldblyum T."/>
            <person name="Hsiao J."/>
            <person name="Zismann V."/>
            <person name="Iobst S."/>
            <person name="de Vazeille A.R."/>
            <person name="Buell C.R."/>
            <person name="Ying K."/>
            <person name="Li Y."/>
            <person name="Lu T."/>
            <person name="Huang Y."/>
            <person name="Zhao Q."/>
            <person name="Feng Q."/>
            <person name="Zhang L."/>
            <person name="Zhu J."/>
            <person name="Weng Q."/>
            <person name="Mu J."/>
            <person name="Lu Y."/>
            <person name="Fan D."/>
            <person name="Liu Y."/>
            <person name="Guan J."/>
            <person name="Zhang Y."/>
            <person name="Yu S."/>
            <person name="Liu X."/>
            <person name="Zhang Y."/>
            <person name="Hong G."/>
            <person name="Han B."/>
            <person name="Choisne N."/>
            <person name="Demange N."/>
            <person name="Orjeda G."/>
            <person name="Samain S."/>
            <person name="Cattolico L."/>
            <person name="Pelletier E."/>
            <person name="Couloux A."/>
            <person name="Segurens B."/>
            <person name="Wincker P."/>
            <person name="D'Hont A."/>
            <person name="Scarpelli C."/>
            <person name="Weissenbach J."/>
            <person name="Salanoubat M."/>
            <person name="Quetier F."/>
            <person name="Yu Y."/>
            <person name="Kim H.R."/>
            <person name="Rambo T."/>
            <person name="Currie J."/>
            <person name="Collura K."/>
            <person name="Luo M."/>
            <person name="Yang T."/>
            <person name="Ammiraju J.S.S."/>
            <person name="Engler F."/>
            <person name="Soderlund C."/>
            <person name="Wing R.A."/>
            <person name="Palmer L.E."/>
            <person name="de la Bastide M."/>
            <person name="Spiegel L."/>
            <person name="Nascimento L."/>
            <person name="Zutavern T."/>
            <person name="O'Shaughnessy A."/>
            <person name="Dike S."/>
            <person name="Dedhia N."/>
            <person name="Preston R."/>
            <person name="Balija V."/>
            <person name="McCombie W.R."/>
            <person name="Chow T."/>
            <person name="Chen H."/>
            <person name="Chung M."/>
            <person name="Chen C."/>
            <person name="Shaw J."/>
            <person name="Wu H."/>
            <person name="Hsiao K."/>
            <person name="Chao Y."/>
            <person name="Chu M."/>
            <person name="Cheng C."/>
            <person name="Hour A."/>
            <person name="Lee P."/>
            <person name="Lin S."/>
            <person name="Lin Y."/>
            <person name="Liou J."/>
            <person name="Liu S."/>
            <person name="Hsing Y."/>
            <person name="Raghuvanshi S."/>
            <person name="Mohanty A."/>
            <person name="Bharti A.K."/>
            <person name="Gaur A."/>
            <person name="Gupta V."/>
            <person name="Kumar D."/>
            <person name="Ravi V."/>
            <person name="Vij S."/>
            <person name="Kapur A."/>
            <person name="Khurana P."/>
            <person name="Khurana P."/>
            <person name="Khurana J.P."/>
            <person name="Tyagi A.K."/>
            <person name="Gaikwad K."/>
            <person name="Singh A."/>
            <person name="Dalal V."/>
            <person name="Srivastava S."/>
            <person name="Dixit A."/>
            <person name="Pal A.K."/>
            <person name="Ghazi I.A."/>
            <person name="Yadav M."/>
            <person name="Pandit A."/>
            <person name="Bhargava A."/>
            <person name="Sureshbabu K."/>
            <person name="Batra K."/>
            <person name="Sharma T.R."/>
            <person name="Mohapatra T."/>
            <person name="Singh N.K."/>
            <person name="Messing J."/>
            <person name="Nelson A.B."/>
            <person name="Fuks G."/>
            <person name="Kavchok S."/>
            <person name="Keizer G."/>
            <person name="Linton E."/>
            <person name="Llaca V."/>
            <person name="Song R."/>
            <person name="Tanyolac B."/>
            <person name="Young S."/>
            <person name="Ho-Il K."/>
            <person name="Hahn J.H."/>
            <person name="Sangsakoo G."/>
            <person name="Vanavichit A."/>
            <person name="de Mattos Luiz.A.T."/>
            <person name="Zimmer P.D."/>
            <person name="Malone G."/>
            <person name="Dellagostin O."/>
            <person name="de Oliveira A.C."/>
            <person name="Bevan M."/>
            <person name="Bancroft I."/>
            <person name="Minx P."/>
            <person name="Cordum H."/>
            <person name="Wilson R."/>
            <person name="Cheng Z."/>
            <person name="Jin W."/>
            <person name="Jiang J."/>
            <person name="Leong S.A."/>
            <person name="Iwama H."/>
            <person name="Gojobori T."/>
            <person name="Itoh T."/>
            <person name="Niimura Y."/>
            <person name="Fujii Y."/>
            <person name="Habara T."/>
            <person name="Sakai H."/>
            <person name="Sato Y."/>
            <person name="Wilson G."/>
            <person name="Kumar K."/>
            <person name="McCouch S."/>
            <person name="Juretic N."/>
            <person name="Hoen D."/>
            <person name="Wright S."/>
            <person name="Bruskiewich R."/>
            <person name="Bureau T."/>
            <person name="Miyao A."/>
            <person name="Hirochika H."/>
            <person name="Nishikawa T."/>
            <person name="Kadowaki K."/>
            <person name="Sugiura M."/>
            <person name="Burr B."/>
            <person name="Sasaki T."/>
        </authorList>
    </citation>
    <scope>NUCLEOTIDE SEQUENCE [LARGE SCALE GENOMIC DNA]</scope>
    <source>
        <strain evidence="2">cv. Nipponbare</strain>
    </source>
</reference>
<sequence length="78" mass="8249">MSDKCGNCDCADKSQKKGTSYGVVIVEAEKSDDIEGRPLPTTATALEDATAAAGSHCYRLHPAHHYSQVVKGTQPMVA</sequence>
<reference evidence="2" key="2">
    <citation type="journal article" date="2008" name="Nucleic Acids Res.">
        <title>The rice annotation project database (RAP-DB): 2008 update.</title>
        <authorList>
            <consortium name="The rice annotation project (RAP)"/>
        </authorList>
    </citation>
    <scope>GENOME REANNOTATION</scope>
    <source>
        <strain evidence="2">cv. Nipponbare</strain>
    </source>
</reference>
<organism evidence="1 2">
    <name type="scientific">Oryza sativa subsp. japonica</name>
    <name type="common">Rice</name>
    <dbReference type="NCBI Taxonomy" id="39947"/>
    <lineage>
        <taxon>Eukaryota</taxon>
        <taxon>Viridiplantae</taxon>
        <taxon>Streptophyta</taxon>
        <taxon>Embryophyta</taxon>
        <taxon>Tracheophyta</taxon>
        <taxon>Spermatophyta</taxon>
        <taxon>Magnoliopsida</taxon>
        <taxon>Liliopsida</taxon>
        <taxon>Poales</taxon>
        <taxon>Poaceae</taxon>
        <taxon>BOP clade</taxon>
        <taxon>Oryzoideae</taxon>
        <taxon>Oryzeae</taxon>
        <taxon>Oryzinae</taxon>
        <taxon>Oryza</taxon>
        <taxon>Oryza sativa</taxon>
    </lineage>
</organism>